<name>A0A9P0MQ27_NEZVI</name>
<dbReference type="Proteomes" id="UP001152798">
    <property type="component" value="Chromosome 4"/>
</dbReference>
<reference evidence="1" key="1">
    <citation type="submission" date="2022-01" db="EMBL/GenBank/DDBJ databases">
        <authorList>
            <person name="King R."/>
        </authorList>
    </citation>
    <scope>NUCLEOTIDE SEQUENCE</scope>
</reference>
<sequence length="131" mass="15784">MYFKRYLKNMISRWTRHLVRTIIMDLALIFQRCFKIGATNEMLLDFSRIFCSTPTFHKTSAVPVRVKSTFSSIKRLNRRSIDNSFEGRARRELFQSSPIKFLMETDRICKLPKKHKSKKEYSMNNQRRLRI</sequence>
<protein>
    <submittedName>
        <fullName evidence="1">Uncharacterized protein</fullName>
    </submittedName>
</protein>
<organism evidence="1 2">
    <name type="scientific">Nezara viridula</name>
    <name type="common">Southern green stink bug</name>
    <name type="synonym">Cimex viridulus</name>
    <dbReference type="NCBI Taxonomy" id="85310"/>
    <lineage>
        <taxon>Eukaryota</taxon>
        <taxon>Metazoa</taxon>
        <taxon>Ecdysozoa</taxon>
        <taxon>Arthropoda</taxon>
        <taxon>Hexapoda</taxon>
        <taxon>Insecta</taxon>
        <taxon>Pterygota</taxon>
        <taxon>Neoptera</taxon>
        <taxon>Paraneoptera</taxon>
        <taxon>Hemiptera</taxon>
        <taxon>Heteroptera</taxon>
        <taxon>Panheteroptera</taxon>
        <taxon>Pentatomomorpha</taxon>
        <taxon>Pentatomoidea</taxon>
        <taxon>Pentatomidae</taxon>
        <taxon>Pentatominae</taxon>
        <taxon>Nezara</taxon>
    </lineage>
</organism>
<evidence type="ECO:0000313" key="2">
    <source>
        <dbReference type="Proteomes" id="UP001152798"/>
    </source>
</evidence>
<keyword evidence="2" id="KW-1185">Reference proteome</keyword>
<dbReference type="EMBL" id="OV725080">
    <property type="protein sequence ID" value="CAH1398786.1"/>
    <property type="molecule type" value="Genomic_DNA"/>
</dbReference>
<dbReference type="OrthoDB" id="10473016at2759"/>
<evidence type="ECO:0000313" key="1">
    <source>
        <dbReference type="EMBL" id="CAH1398786.1"/>
    </source>
</evidence>
<accession>A0A9P0MQ27</accession>
<gene>
    <name evidence="1" type="ORF">NEZAVI_LOCUS8376</name>
</gene>
<dbReference type="AlphaFoldDB" id="A0A9P0MQ27"/>
<proteinExistence type="predicted"/>